<dbReference type="Proteomes" id="UP001348098">
    <property type="component" value="Unassembled WGS sequence"/>
</dbReference>
<comment type="caution">
    <text evidence="1">The sequence shown here is derived from an EMBL/GenBank/DDBJ whole genome shotgun (WGS) entry which is preliminary data.</text>
</comment>
<evidence type="ECO:0000313" key="2">
    <source>
        <dbReference type="Proteomes" id="UP001348098"/>
    </source>
</evidence>
<accession>A0ABU6AZT9</accession>
<keyword evidence="2" id="KW-1185">Reference proteome</keyword>
<dbReference type="RefSeq" id="WP_195081542.1">
    <property type="nucleotide sequence ID" value="NZ_JAYESH010000007.1"/>
</dbReference>
<protein>
    <submittedName>
        <fullName evidence="1">Uncharacterized protein</fullName>
    </submittedName>
</protein>
<name>A0ABU6AZT9_9NOCA</name>
<reference evidence="1 2" key="1">
    <citation type="submission" date="2023-12" db="EMBL/GenBank/DDBJ databases">
        <title>novel species in genus Nocarida.</title>
        <authorList>
            <person name="Li Z."/>
        </authorList>
    </citation>
    <scope>NUCLEOTIDE SEQUENCE [LARGE SCALE GENOMIC DNA]</scope>
    <source>
        <strain evidence="1 2">CDC186</strain>
    </source>
</reference>
<dbReference type="EMBL" id="JAYKYQ010000009">
    <property type="protein sequence ID" value="MEB3512783.1"/>
    <property type="molecule type" value="Genomic_DNA"/>
</dbReference>
<evidence type="ECO:0000313" key="1">
    <source>
        <dbReference type="EMBL" id="MEB3512783.1"/>
    </source>
</evidence>
<organism evidence="1 2">
    <name type="scientific">Nocardia implantans</name>
    <dbReference type="NCBI Taxonomy" id="3108168"/>
    <lineage>
        <taxon>Bacteria</taxon>
        <taxon>Bacillati</taxon>
        <taxon>Actinomycetota</taxon>
        <taxon>Actinomycetes</taxon>
        <taxon>Mycobacteriales</taxon>
        <taxon>Nocardiaceae</taxon>
        <taxon>Nocardia</taxon>
    </lineage>
</organism>
<gene>
    <name evidence="1" type="ORF">U3653_22360</name>
</gene>
<proteinExistence type="predicted"/>
<sequence>MLVTHEIEPGRWERLRRLVVPVGLGRLAFRLSSWSPEAARMMRDRRVIVQAGDWRGEPAIGSREHQGSVQLYGPGPLADTVAEGLRIKYGRRLTMARLGHQLRLGSAPYADLVAVVTVRENKGLLALP</sequence>